<keyword evidence="2" id="KW-1185">Reference proteome</keyword>
<reference evidence="1 2" key="1">
    <citation type="submission" date="2021-05" db="EMBL/GenBank/DDBJ databases">
        <title>Genome Assembly of Synthetic Allotetraploid Brassica napus Reveals Homoeologous Exchanges between Subgenomes.</title>
        <authorList>
            <person name="Davis J.T."/>
        </authorList>
    </citation>
    <scope>NUCLEOTIDE SEQUENCE [LARGE SCALE GENOMIC DNA]</scope>
    <source>
        <strain evidence="2">cv. Da-Ae</strain>
        <tissue evidence="1">Seedling</tissue>
    </source>
</reference>
<comment type="caution">
    <text evidence="1">The sequence shown here is derived from an EMBL/GenBank/DDBJ whole genome shotgun (WGS) entry which is preliminary data.</text>
</comment>
<dbReference type="Proteomes" id="UP000824890">
    <property type="component" value="Unassembled WGS sequence"/>
</dbReference>
<dbReference type="EMBL" id="JAGKQM010000012">
    <property type="protein sequence ID" value="KAH0896545.1"/>
    <property type="molecule type" value="Genomic_DNA"/>
</dbReference>
<sequence>MAVVAFDLVSDLAFGRVLSSSVSSAPPSRLGSDSFLDLHRLRGSSDGGVSVFMYLFFGFSGACLKISLSSSRLASSVAEV</sequence>
<accession>A0ABQ8AWY2</accession>
<name>A0ABQ8AWY2_BRANA</name>
<organism evidence="1 2">
    <name type="scientific">Brassica napus</name>
    <name type="common">Rape</name>
    <dbReference type="NCBI Taxonomy" id="3708"/>
    <lineage>
        <taxon>Eukaryota</taxon>
        <taxon>Viridiplantae</taxon>
        <taxon>Streptophyta</taxon>
        <taxon>Embryophyta</taxon>
        <taxon>Tracheophyta</taxon>
        <taxon>Spermatophyta</taxon>
        <taxon>Magnoliopsida</taxon>
        <taxon>eudicotyledons</taxon>
        <taxon>Gunneridae</taxon>
        <taxon>Pentapetalae</taxon>
        <taxon>rosids</taxon>
        <taxon>malvids</taxon>
        <taxon>Brassicales</taxon>
        <taxon>Brassicaceae</taxon>
        <taxon>Brassiceae</taxon>
        <taxon>Brassica</taxon>
    </lineage>
</organism>
<evidence type="ECO:0000313" key="2">
    <source>
        <dbReference type="Proteomes" id="UP000824890"/>
    </source>
</evidence>
<proteinExistence type="predicted"/>
<evidence type="ECO:0000313" key="1">
    <source>
        <dbReference type="EMBL" id="KAH0896545.1"/>
    </source>
</evidence>
<gene>
    <name evidence="1" type="ORF">HID58_046113</name>
</gene>
<protein>
    <submittedName>
        <fullName evidence="1">Uncharacterized protein</fullName>
    </submittedName>
</protein>